<name>A0A7D5H1U1_9PSED</name>
<evidence type="ECO:0000313" key="2">
    <source>
        <dbReference type="Proteomes" id="UP000509568"/>
    </source>
</evidence>
<proteinExistence type="predicted"/>
<dbReference type="Proteomes" id="UP000509568">
    <property type="component" value="Chromosome"/>
</dbReference>
<sequence length="294" mass="34536">MIKLELGDEPHELVAARQENWPAAVLLFNQHGVDHKEFRELLETGYQVAKPVLFQRQYEKCAFCERSEDAEFRPVEHFRPKKGAQDKVDARWVTTSGHYWWLAWTWSNLYFSCQSCNMAGKKGNKFPIEPGTARAQTPTRPIVGPVTPEFFDCSMERRLLLDPRLDDPLDHLQWIPVDRQLPKAKWRWTLEGLDSLGDMTIEVLDLDRRVDFVNRRLKGLQNLWEEVDLFIADDQLVNARRCWDKLLAQYIDDPYQEFRNAGWWAVDTLCPKDMRDRYGLRHPQIPVVTLPKAT</sequence>
<gene>
    <name evidence="1" type="ORF">HWQ56_06100</name>
</gene>
<dbReference type="KEGG" id="pez:HWQ56_06100"/>
<dbReference type="EMBL" id="CP056030">
    <property type="protein sequence ID" value="QKZ03382.1"/>
    <property type="molecule type" value="Genomic_DNA"/>
</dbReference>
<organism evidence="1 2">
    <name type="scientific">Pseudomonas eucalypticola</name>
    <dbReference type="NCBI Taxonomy" id="2599595"/>
    <lineage>
        <taxon>Bacteria</taxon>
        <taxon>Pseudomonadati</taxon>
        <taxon>Pseudomonadota</taxon>
        <taxon>Gammaproteobacteria</taxon>
        <taxon>Pseudomonadales</taxon>
        <taxon>Pseudomonadaceae</taxon>
        <taxon>Pseudomonas</taxon>
    </lineage>
</organism>
<evidence type="ECO:0000313" key="1">
    <source>
        <dbReference type="EMBL" id="QKZ03382.1"/>
    </source>
</evidence>
<accession>A0A7D5H1U1</accession>
<protein>
    <recommendedName>
        <fullName evidence="3">HNH endonuclease</fullName>
    </recommendedName>
</protein>
<evidence type="ECO:0008006" key="3">
    <source>
        <dbReference type="Google" id="ProtNLM"/>
    </source>
</evidence>
<dbReference type="RefSeq" id="WP_176570030.1">
    <property type="nucleotide sequence ID" value="NZ_CP056030.1"/>
</dbReference>
<keyword evidence="2" id="KW-1185">Reference proteome</keyword>
<reference evidence="1 2" key="1">
    <citation type="submission" date="2020-06" db="EMBL/GenBank/DDBJ databases">
        <title>Pseudomonas eucalypticola sp. nov., an endophyte of Eucalyptus dunnii leaves with biocontrol ability of eucalyptus leaf blight.</title>
        <authorList>
            <person name="Liu Y."/>
            <person name="Song Z."/>
            <person name="Zeng H."/>
            <person name="Lu M."/>
            <person name="Wang X."/>
            <person name="Lian X."/>
            <person name="Zhang Q."/>
        </authorList>
    </citation>
    <scope>NUCLEOTIDE SEQUENCE [LARGE SCALE GENOMIC DNA]</scope>
    <source>
        <strain evidence="1 2">NP-1</strain>
    </source>
</reference>
<dbReference type="AlphaFoldDB" id="A0A7D5H1U1"/>
<dbReference type="Gene3D" id="1.10.30.50">
    <property type="match status" value="1"/>
</dbReference>